<dbReference type="SMART" id="SM01192">
    <property type="entry name" value="Enolase_C"/>
    <property type="match status" value="1"/>
</dbReference>
<evidence type="ECO:0000259" key="9">
    <source>
        <dbReference type="SMART" id="SM01192"/>
    </source>
</evidence>
<dbReference type="InterPro" id="IPR020809">
    <property type="entry name" value="Enolase_CS"/>
</dbReference>
<dbReference type="PRINTS" id="PR00148">
    <property type="entry name" value="ENOLASE"/>
</dbReference>
<organism evidence="11 12">
    <name type="scientific">Naegleria lovaniensis</name>
    <name type="common">Amoeba</name>
    <dbReference type="NCBI Taxonomy" id="51637"/>
    <lineage>
        <taxon>Eukaryota</taxon>
        <taxon>Discoba</taxon>
        <taxon>Heterolobosea</taxon>
        <taxon>Tetramitia</taxon>
        <taxon>Eutetramitia</taxon>
        <taxon>Vahlkampfiidae</taxon>
        <taxon>Naegleria</taxon>
    </lineage>
</organism>
<evidence type="ECO:0000256" key="4">
    <source>
        <dbReference type="ARBA" id="ARBA00012058"/>
    </source>
</evidence>
<dbReference type="InterPro" id="IPR020811">
    <property type="entry name" value="Enolase_N"/>
</dbReference>
<dbReference type="Gene3D" id="3.30.390.10">
    <property type="entry name" value="Enolase-like, N-terminal domain"/>
    <property type="match status" value="1"/>
</dbReference>
<dbReference type="GO" id="GO:0000015">
    <property type="term" value="C:phosphopyruvate hydratase complex"/>
    <property type="evidence" value="ECO:0007669"/>
    <property type="project" value="InterPro"/>
</dbReference>
<comment type="similarity">
    <text evidence="3">Belongs to the enolase family.</text>
</comment>
<dbReference type="Pfam" id="PF00113">
    <property type="entry name" value="Enolase_C"/>
    <property type="match status" value="1"/>
</dbReference>
<dbReference type="Proteomes" id="UP000816034">
    <property type="component" value="Unassembled WGS sequence"/>
</dbReference>
<dbReference type="GO" id="GO:0006096">
    <property type="term" value="P:glycolytic process"/>
    <property type="evidence" value="ECO:0007669"/>
    <property type="project" value="UniProtKB-KW"/>
</dbReference>
<accession>A0AA88GM10</accession>
<evidence type="ECO:0000313" key="11">
    <source>
        <dbReference type="EMBL" id="KAG2379250.1"/>
    </source>
</evidence>
<dbReference type="Gene3D" id="3.20.20.120">
    <property type="entry name" value="Enolase-like C-terminal domain"/>
    <property type="match status" value="1"/>
</dbReference>
<dbReference type="RefSeq" id="XP_044546512.1">
    <property type="nucleotide sequence ID" value="XM_044697348.1"/>
</dbReference>
<dbReference type="SFLD" id="SFLDS00001">
    <property type="entry name" value="Enolase"/>
    <property type="match status" value="1"/>
</dbReference>
<protein>
    <recommendedName>
        <fullName evidence="4">phosphopyruvate hydratase</fullName>
        <ecNumber evidence="4">4.2.1.11</ecNumber>
    </recommendedName>
</protein>
<name>A0AA88GM10_NAELO</name>
<dbReference type="GO" id="GO:0000287">
    <property type="term" value="F:magnesium ion binding"/>
    <property type="evidence" value="ECO:0007669"/>
    <property type="project" value="InterPro"/>
</dbReference>
<gene>
    <name evidence="11" type="ORF">C9374_007389</name>
</gene>
<dbReference type="InterPro" id="IPR020810">
    <property type="entry name" value="Enolase_C"/>
</dbReference>
<feature type="region of interest" description="Disordered" evidence="8">
    <location>
        <begin position="83"/>
        <end position="106"/>
    </location>
</feature>
<dbReference type="CDD" id="cd03313">
    <property type="entry name" value="enolase"/>
    <property type="match status" value="1"/>
</dbReference>
<keyword evidence="12" id="KW-1185">Reference proteome</keyword>
<dbReference type="PROSITE" id="PS00164">
    <property type="entry name" value="ENOLASE"/>
    <property type="match status" value="1"/>
</dbReference>
<evidence type="ECO:0000256" key="6">
    <source>
        <dbReference type="ARBA" id="ARBA00023152"/>
    </source>
</evidence>
<evidence type="ECO:0000256" key="1">
    <source>
        <dbReference type="ARBA" id="ARBA00001946"/>
    </source>
</evidence>
<evidence type="ECO:0000313" key="12">
    <source>
        <dbReference type="Proteomes" id="UP000816034"/>
    </source>
</evidence>
<dbReference type="NCBIfam" id="TIGR01060">
    <property type="entry name" value="eno"/>
    <property type="match status" value="1"/>
</dbReference>
<dbReference type="SMART" id="SM01193">
    <property type="entry name" value="Enolase_N"/>
    <property type="match status" value="1"/>
</dbReference>
<comment type="pathway">
    <text evidence="2">Carbohydrate degradation; glycolysis; pyruvate from D-glyceraldehyde 3-phosphate: step 4/5.</text>
</comment>
<dbReference type="GeneID" id="68099843"/>
<dbReference type="InterPro" id="IPR029017">
    <property type="entry name" value="Enolase-like_N"/>
</dbReference>
<proteinExistence type="inferred from homology"/>
<dbReference type="SFLD" id="SFLDF00002">
    <property type="entry name" value="enolase"/>
    <property type="match status" value="1"/>
</dbReference>
<feature type="domain" description="Enolase N-terminal" evidence="10">
    <location>
        <begin position="55"/>
        <end position="187"/>
    </location>
</feature>
<keyword evidence="7" id="KW-0456">Lyase</keyword>
<comment type="cofactor">
    <cofactor evidence="1">
        <name>Mg(2+)</name>
        <dbReference type="ChEBI" id="CHEBI:18420"/>
    </cofactor>
</comment>
<dbReference type="PANTHER" id="PTHR11902:SF1">
    <property type="entry name" value="ENOLASE"/>
    <property type="match status" value="1"/>
</dbReference>
<evidence type="ECO:0000256" key="2">
    <source>
        <dbReference type="ARBA" id="ARBA00005031"/>
    </source>
</evidence>
<reference evidence="11 12" key="1">
    <citation type="journal article" date="2018" name="BMC Genomics">
        <title>The genome of Naegleria lovaniensis, the basis for a comparative approach to unravel pathogenicity factors of the human pathogenic amoeba N. fowleri.</title>
        <authorList>
            <person name="Liechti N."/>
            <person name="Schurch N."/>
            <person name="Bruggmann R."/>
            <person name="Wittwer M."/>
        </authorList>
    </citation>
    <scope>NUCLEOTIDE SEQUENCE [LARGE SCALE GENOMIC DNA]</scope>
    <source>
        <strain evidence="11 12">ATCC 30569</strain>
    </source>
</reference>
<dbReference type="HAMAP" id="MF_00318">
    <property type="entry name" value="Enolase"/>
    <property type="match status" value="1"/>
</dbReference>
<dbReference type="Pfam" id="PF03952">
    <property type="entry name" value="Enolase_N"/>
    <property type="match status" value="1"/>
</dbReference>
<dbReference type="InterPro" id="IPR036849">
    <property type="entry name" value="Enolase-like_C_sf"/>
</dbReference>
<comment type="caution">
    <text evidence="11">The sequence shown here is derived from an EMBL/GenBank/DDBJ whole genome shotgun (WGS) entry which is preliminary data.</text>
</comment>
<dbReference type="EC" id="4.2.1.11" evidence="4"/>
<dbReference type="SFLD" id="SFLDG00178">
    <property type="entry name" value="enolase"/>
    <property type="match status" value="1"/>
</dbReference>
<evidence type="ECO:0000256" key="5">
    <source>
        <dbReference type="ARBA" id="ARBA00022842"/>
    </source>
</evidence>
<keyword evidence="6" id="KW-0324">Glycolysis</keyword>
<dbReference type="SUPFAM" id="SSF51604">
    <property type="entry name" value="Enolase C-terminal domain-like"/>
    <property type="match status" value="1"/>
</dbReference>
<evidence type="ECO:0000256" key="7">
    <source>
        <dbReference type="ARBA" id="ARBA00023239"/>
    </source>
</evidence>
<evidence type="ECO:0000256" key="3">
    <source>
        <dbReference type="ARBA" id="ARBA00009604"/>
    </source>
</evidence>
<feature type="domain" description="Enolase C-terminal TIM barrel" evidence="9">
    <location>
        <begin position="201"/>
        <end position="483"/>
    </location>
</feature>
<dbReference type="GO" id="GO:0004634">
    <property type="term" value="F:phosphopyruvate hydratase activity"/>
    <property type="evidence" value="ECO:0007669"/>
    <property type="project" value="UniProtKB-EC"/>
</dbReference>
<dbReference type="AlphaFoldDB" id="A0AA88GM10"/>
<dbReference type="EMBL" id="PYSW02000029">
    <property type="protein sequence ID" value="KAG2379250.1"/>
    <property type="molecule type" value="Genomic_DNA"/>
</dbReference>
<evidence type="ECO:0000259" key="10">
    <source>
        <dbReference type="SMART" id="SM01193"/>
    </source>
</evidence>
<evidence type="ECO:0000256" key="8">
    <source>
        <dbReference type="SAM" id="MobiDB-lite"/>
    </source>
</evidence>
<sequence length="485" mass="53093">MTDKQPVSEYLQNHNLQKLVEDALNECYNANASDPVGFLGHFFLNRGKKGAVNRVDKIVGREILDSRGNPTVEVDVYANGQKRPVATASAPSGASTGSNEAHELRDGDKSRYLGKGVLKAVKNVNDVLSKAVEGKSLDNLPELDQALIDADGDELKSNLGGNAITAASFALATAGAAVRNEELFLYLARAFHGADKVENLKFRLPTPMVNILNGGKHAGGRLQIQEFMILPKENQPFREKVRCVAEVYQHLGKILAERAGPSAKNVGDEGGFAPNLETADEALNYIEEAIGKAGYKVGEDVFLALDAASSEFYNSETKKYEITQQKEFLTSEEMVEYYVQLVNRHPAIISIEDGLEEKDYEGWKLLTERLGSKIMLVGDDLYTTNTRLIKQGIEEKWANALLLKVNQIGSITEAMNAARMIFNVGQKVIVSHRSGETATTLISDLVVGIGATHIKTGATARGERVSKYNRLLQIEEYLEQHGLLA</sequence>
<feature type="compositionally biased region" description="Low complexity" evidence="8">
    <location>
        <begin position="86"/>
        <end position="98"/>
    </location>
</feature>
<dbReference type="PANTHER" id="PTHR11902">
    <property type="entry name" value="ENOLASE"/>
    <property type="match status" value="1"/>
</dbReference>
<keyword evidence="5" id="KW-0460">Magnesium</keyword>
<dbReference type="InterPro" id="IPR000941">
    <property type="entry name" value="Enolase"/>
</dbReference>
<dbReference type="SUPFAM" id="SSF54826">
    <property type="entry name" value="Enolase N-terminal domain-like"/>
    <property type="match status" value="1"/>
</dbReference>